<organism evidence="2 3">
    <name type="scientific">Lates japonicus</name>
    <name type="common">Japanese lates</name>
    <dbReference type="NCBI Taxonomy" id="270547"/>
    <lineage>
        <taxon>Eukaryota</taxon>
        <taxon>Metazoa</taxon>
        <taxon>Chordata</taxon>
        <taxon>Craniata</taxon>
        <taxon>Vertebrata</taxon>
        <taxon>Euteleostomi</taxon>
        <taxon>Actinopterygii</taxon>
        <taxon>Neopterygii</taxon>
        <taxon>Teleostei</taxon>
        <taxon>Neoteleostei</taxon>
        <taxon>Acanthomorphata</taxon>
        <taxon>Carangaria</taxon>
        <taxon>Carangaria incertae sedis</taxon>
        <taxon>Centropomidae</taxon>
        <taxon>Lates</taxon>
    </lineage>
</organism>
<evidence type="ECO:0000313" key="2">
    <source>
        <dbReference type="EMBL" id="GLD54926.1"/>
    </source>
</evidence>
<evidence type="ECO:0000256" key="1">
    <source>
        <dbReference type="SAM" id="MobiDB-lite"/>
    </source>
</evidence>
<sequence>MDSAGGSRESAAENSESPRREAPSSGGRSELLMYLTCLPERYRNAKFSLAAYLLCWALFRWYQKLRCQSAPLQNERGVKSGSQWSSDTTPHNSNRTVGAVWTCRCSAR</sequence>
<evidence type="ECO:0000313" key="3">
    <source>
        <dbReference type="Proteomes" id="UP001279410"/>
    </source>
</evidence>
<protein>
    <submittedName>
        <fullName evidence="2">Uncharacterized protein</fullName>
    </submittedName>
</protein>
<accession>A0AAD3MJI1</accession>
<gene>
    <name evidence="2" type="ORF">AKAME5_000748600</name>
</gene>
<reference evidence="2" key="1">
    <citation type="submission" date="2022-08" db="EMBL/GenBank/DDBJ databases">
        <title>Genome sequencing of akame (Lates japonicus).</title>
        <authorList>
            <person name="Hashiguchi Y."/>
            <person name="Takahashi H."/>
        </authorList>
    </citation>
    <scope>NUCLEOTIDE SEQUENCE</scope>
    <source>
        <strain evidence="2">Kochi</strain>
    </source>
</reference>
<dbReference type="Proteomes" id="UP001279410">
    <property type="component" value="Unassembled WGS sequence"/>
</dbReference>
<feature type="region of interest" description="Disordered" evidence="1">
    <location>
        <begin position="1"/>
        <end position="27"/>
    </location>
</feature>
<keyword evidence="3" id="KW-1185">Reference proteome</keyword>
<dbReference type="AlphaFoldDB" id="A0AAD3MJI1"/>
<name>A0AAD3MJI1_LATJO</name>
<proteinExistence type="predicted"/>
<dbReference type="EMBL" id="BRZM01000020">
    <property type="protein sequence ID" value="GLD54926.1"/>
    <property type="molecule type" value="Genomic_DNA"/>
</dbReference>
<comment type="caution">
    <text evidence="2">The sequence shown here is derived from an EMBL/GenBank/DDBJ whole genome shotgun (WGS) entry which is preliminary data.</text>
</comment>